<dbReference type="RefSeq" id="WP_078664650.1">
    <property type="nucleotide sequence ID" value="NZ_FUXM01000004.1"/>
</dbReference>
<dbReference type="InterPro" id="IPR006675">
    <property type="entry name" value="HDIG_dom"/>
</dbReference>
<evidence type="ECO:0000313" key="5">
    <source>
        <dbReference type="Proteomes" id="UP000189933"/>
    </source>
</evidence>
<dbReference type="Pfam" id="PF20972">
    <property type="entry name" value="MASE9"/>
    <property type="match status" value="1"/>
</dbReference>
<dbReference type="InterPro" id="IPR003607">
    <property type="entry name" value="HD/PDEase_dom"/>
</dbReference>
<dbReference type="PROSITE" id="PS51832">
    <property type="entry name" value="HD_GYP"/>
    <property type="match status" value="1"/>
</dbReference>
<dbReference type="SUPFAM" id="SSF109604">
    <property type="entry name" value="HD-domain/PDEase-like"/>
    <property type="match status" value="1"/>
</dbReference>
<evidence type="ECO:0000259" key="2">
    <source>
        <dbReference type="PROSITE" id="PS51831"/>
    </source>
</evidence>
<dbReference type="Gene3D" id="1.10.3210.10">
    <property type="entry name" value="Hypothetical protein af1432"/>
    <property type="match status" value="1"/>
</dbReference>
<evidence type="ECO:0000313" key="4">
    <source>
        <dbReference type="EMBL" id="SJZ64863.1"/>
    </source>
</evidence>
<dbReference type="Proteomes" id="UP000189933">
    <property type="component" value="Unassembled WGS sequence"/>
</dbReference>
<evidence type="ECO:0000256" key="1">
    <source>
        <dbReference type="SAM" id="Phobius"/>
    </source>
</evidence>
<dbReference type="EMBL" id="FUXM01000004">
    <property type="protein sequence ID" value="SJZ64863.1"/>
    <property type="molecule type" value="Genomic_DNA"/>
</dbReference>
<feature type="transmembrane region" description="Helical" evidence="1">
    <location>
        <begin position="139"/>
        <end position="160"/>
    </location>
</feature>
<gene>
    <name evidence="4" type="ORF">SAMN02745885_00509</name>
</gene>
<dbReference type="PROSITE" id="PS51831">
    <property type="entry name" value="HD"/>
    <property type="match status" value="1"/>
</dbReference>
<organism evidence="4 5">
    <name type="scientific">Carboxydocella sporoproducens DSM 16521</name>
    <dbReference type="NCBI Taxonomy" id="1121270"/>
    <lineage>
        <taxon>Bacteria</taxon>
        <taxon>Bacillati</taxon>
        <taxon>Bacillota</taxon>
        <taxon>Clostridia</taxon>
        <taxon>Eubacteriales</taxon>
        <taxon>Clostridiales Family XVI. Incertae Sedis</taxon>
        <taxon>Carboxydocella</taxon>
    </lineage>
</organism>
<dbReference type="InterPro" id="IPR048430">
    <property type="entry name" value="MASE9"/>
</dbReference>
<dbReference type="SMART" id="SM00471">
    <property type="entry name" value="HDc"/>
    <property type="match status" value="1"/>
</dbReference>
<keyword evidence="1" id="KW-0812">Transmembrane</keyword>
<name>A0A1T4MD40_9FIRM</name>
<keyword evidence="1" id="KW-0472">Membrane</keyword>
<dbReference type="PANTHER" id="PTHR43155">
    <property type="entry name" value="CYCLIC DI-GMP PHOSPHODIESTERASE PA4108-RELATED"/>
    <property type="match status" value="1"/>
</dbReference>
<feature type="transmembrane region" description="Helical" evidence="1">
    <location>
        <begin position="12"/>
        <end position="30"/>
    </location>
</feature>
<evidence type="ECO:0000259" key="3">
    <source>
        <dbReference type="PROSITE" id="PS51832"/>
    </source>
</evidence>
<dbReference type="NCBIfam" id="TIGR00277">
    <property type="entry name" value="HDIG"/>
    <property type="match status" value="1"/>
</dbReference>
<feature type="transmembrane region" description="Helical" evidence="1">
    <location>
        <begin position="197"/>
        <end position="216"/>
    </location>
</feature>
<dbReference type="InterPro" id="IPR037522">
    <property type="entry name" value="HD_GYP_dom"/>
</dbReference>
<feature type="transmembrane region" description="Helical" evidence="1">
    <location>
        <begin position="111"/>
        <end position="133"/>
    </location>
</feature>
<accession>A0A1T4MD40</accession>
<sequence>MYSSMKAKMLNIYIFLVDIAAVILLAYAITHTNFEKNSLFDIVLFALVYWIIEMFPVFLPRGASITVGIALNVAILYFFNPPAAILSVFIGECLNSFTIKNKNIFKILFNIGQFIISISLAAFAKLFFINLWSLVPATIISAIIFVVLNIFLVSIALAMAQNLKLYDIWMINYKWVVPNFLALTPMGILMAKIYEAWGALGILMFILPLMLARHSFKLYMDTRQMYLDTVQALVTAIEAKDLYTKGHSERVAEFAVETARELDWPEHKIETLRYMALLHDIDKIAIPDVILNKSTRLSPQEYNRIKDHALVGAEILKQVKNLGDAYLMVRYHHERMDGSGYPDGLRGEEIPMGARIIAVADCFDAMTSNRVYRAGRSPREAIQELQKCGGAELDSQVVQAFVQAWEKRLAPKWEKQILTEIETGAARGEIAAAQAEE</sequence>
<dbReference type="InterPro" id="IPR006674">
    <property type="entry name" value="HD_domain"/>
</dbReference>
<feature type="transmembrane region" description="Helical" evidence="1">
    <location>
        <begin position="42"/>
        <end position="59"/>
    </location>
</feature>
<dbReference type="AlphaFoldDB" id="A0A1T4MD40"/>
<protein>
    <submittedName>
        <fullName evidence="4">HDIG domain-containing protein</fullName>
    </submittedName>
</protein>
<keyword evidence="1" id="KW-1133">Transmembrane helix</keyword>
<dbReference type="CDD" id="cd00077">
    <property type="entry name" value="HDc"/>
    <property type="match status" value="1"/>
</dbReference>
<reference evidence="5" key="1">
    <citation type="submission" date="2017-02" db="EMBL/GenBank/DDBJ databases">
        <authorList>
            <person name="Varghese N."/>
            <person name="Submissions S."/>
        </authorList>
    </citation>
    <scope>NUCLEOTIDE SEQUENCE [LARGE SCALE GENOMIC DNA]</scope>
    <source>
        <strain evidence="5">DSM 16521</strain>
    </source>
</reference>
<keyword evidence="5" id="KW-1185">Reference proteome</keyword>
<dbReference type="Pfam" id="PF13487">
    <property type="entry name" value="HD_5"/>
    <property type="match status" value="1"/>
</dbReference>
<feature type="domain" description="HD" evidence="2">
    <location>
        <begin position="244"/>
        <end position="366"/>
    </location>
</feature>
<proteinExistence type="predicted"/>
<feature type="domain" description="HD-GYP" evidence="3">
    <location>
        <begin position="222"/>
        <end position="417"/>
    </location>
</feature>
<feature type="transmembrane region" description="Helical" evidence="1">
    <location>
        <begin position="65"/>
        <end position="90"/>
    </location>
</feature>
<feature type="transmembrane region" description="Helical" evidence="1">
    <location>
        <begin position="172"/>
        <end position="191"/>
    </location>
</feature>